<reference evidence="1" key="2">
    <citation type="journal article" date="2015" name="Genome Announc.">
        <title>Draft Genome Sequence of Filamentous Marine Cyanobacterium Lyngbya confervoides Strain BDU141951.</title>
        <authorList>
            <person name="Chandrababunaidu M.M."/>
            <person name="Sen D."/>
            <person name="Tripathy S."/>
        </authorList>
    </citation>
    <scope>NUCLEOTIDE SEQUENCE</scope>
    <source>
        <strain evidence="1">BDU141951</strain>
    </source>
</reference>
<accession>A0A0C1YH43</accession>
<proteinExistence type="predicted"/>
<gene>
    <name evidence="1" type="ORF">QQ91_013725</name>
</gene>
<dbReference type="EMBL" id="JTHE02000003">
    <property type="protein sequence ID" value="NEV68170.1"/>
    <property type="molecule type" value="Genomic_DNA"/>
</dbReference>
<dbReference type="NCBIfam" id="TIGR02595">
    <property type="entry name" value="PEP_CTERM"/>
    <property type="match status" value="1"/>
</dbReference>
<reference evidence="1" key="1">
    <citation type="submission" date="2014-11" db="EMBL/GenBank/DDBJ databases">
        <authorList>
            <person name="Malar M.C."/>
            <person name="Sen D."/>
            <person name="Tripathy S."/>
        </authorList>
    </citation>
    <scope>NUCLEOTIDE SEQUENCE</scope>
    <source>
        <strain evidence="1">BDU141951</strain>
    </source>
</reference>
<dbReference type="AlphaFoldDB" id="A0A0C1YH43"/>
<dbReference type="InterPro" id="IPR013424">
    <property type="entry name" value="Ice-binding_C"/>
</dbReference>
<organism evidence="1">
    <name type="scientific">Lyngbya confervoides BDU141951</name>
    <dbReference type="NCBI Taxonomy" id="1574623"/>
    <lineage>
        <taxon>Bacteria</taxon>
        <taxon>Bacillati</taxon>
        <taxon>Cyanobacteriota</taxon>
        <taxon>Cyanophyceae</taxon>
        <taxon>Oscillatoriophycideae</taxon>
        <taxon>Oscillatoriales</taxon>
        <taxon>Microcoleaceae</taxon>
        <taxon>Lyngbya</taxon>
    </lineage>
</organism>
<name>A0A0C1YH43_9CYAN</name>
<protein>
    <submittedName>
        <fullName evidence="1">PEP-CTERM sorting domain-containing protein</fullName>
    </submittedName>
</protein>
<sequence length="287" mass="30733">MKAVGLKCISAGLGLAIATSAGGAAEAATLILGASTQSRYDQYGIDFLAPRPEHPPLANTLTGWRNDVEFRSYFFFDLDTVSTAVTGARLRLLNKRYYSTEASETLQLFDIVTPMEQLVGGFGRPEFFADLGQDDSGQGSYGEVTLVSAPTTTDFDNLVEEYFEVVLTQAAIDGINRAVAAGQRYFGIGIRLADTSRGSPYAFKCEFSNGEPIPPDDCPVRGVLTEGVVFSGGKGDPRQQSEVPGELLLDLQPDSPSVGVPEPATALSLITVGLTGIWFKSRLRQSD</sequence>
<evidence type="ECO:0000313" key="1">
    <source>
        <dbReference type="EMBL" id="NEV68170.1"/>
    </source>
</evidence>
<comment type="caution">
    <text evidence="1">The sequence shown here is derived from an EMBL/GenBank/DDBJ whole genome shotgun (WGS) entry which is preliminary data.</text>
</comment>
<reference evidence="1" key="3">
    <citation type="submission" date="2020-02" db="EMBL/GenBank/DDBJ databases">
        <authorList>
            <person name="Sarangi A.N."/>
            <person name="Ghosh S."/>
            <person name="Mukherjee M."/>
            <person name="Tripathy S."/>
        </authorList>
    </citation>
    <scope>NUCLEOTIDE SEQUENCE</scope>
    <source>
        <strain evidence="1">BDU141951</strain>
    </source>
</reference>